<dbReference type="WBParaSite" id="jg1748">
    <property type="protein sequence ID" value="jg1748"/>
    <property type="gene ID" value="jg1748"/>
</dbReference>
<sequence>MLRKPAKPKLQIQQGEGTEQDLTDGANISPSYYVDPQKNEEEGSMGQANKETIVQYKYFLDESKQTIKNRIPTIFYAAIVENLENIVWLGSFQIYRECANTREMRVQVAGKKVAAGISSPWLSLYARA</sequence>
<protein>
    <submittedName>
        <fullName evidence="3">Uncharacterized protein</fullName>
    </submittedName>
</protein>
<organism evidence="2 3">
    <name type="scientific">Ditylenchus dipsaci</name>
    <dbReference type="NCBI Taxonomy" id="166011"/>
    <lineage>
        <taxon>Eukaryota</taxon>
        <taxon>Metazoa</taxon>
        <taxon>Ecdysozoa</taxon>
        <taxon>Nematoda</taxon>
        <taxon>Chromadorea</taxon>
        <taxon>Rhabditida</taxon>
        <taxon>Tylenchina</taxon>
        <taxon>Tylenchomorpha</taxon>
        <taxon>Sphaerularioidea</taxon>
        <taxon>Anguinidae</taxon>
        <taxon>Anguininae</taxon>
        <taxon>Ditylenchus</taxon>
    </lineage>
</organism>
<evidence type="ECO:0000313" key="2">
    <source>
        <dbReference type="Proteomes" id="UP000887574"/>
    </source>
</evidence>
<accession>A0A915DA70</accession>
<keyword evidence="2" id="KW-1185">Reference proteome</keyword>
<reference evidence="3" key="1">
    <citation type="submission" date="2022-11" db="UniProtKB">
        <authorList>
            <consortium name="WormBaseParasite"/>
        </authorList>
    </citation>
    <scope>IDENTIFICATION</scope>
</reference>
<evidence type="ECO:0000256" key="1">
    <source>
        <dbReference type="SAM" id="MobiDB-lite"/>
    </source>
</evidence>
<name>A0A915DA70_9BILA</name>
<dbReference type="Proteomes" id="UP000887574">
    <property type="component" value="Unplaced"/>
</dbReference>
<proteinExistence type="predicted"/>
<feature type="region of interest" description="Disordered" evidence="1">
    <location>
        <begin position="1"/>
        <end position="47"/>
    </location>
</feature>
<dbReference type="AlphaFoldDB" id="A0A915DA70"/>
<evidence type="ECO:0000313" key="3">
    <source>
        <dbReference type="WBParaSite" id="jg1748"/>
    </source>
</evidence>